<sequence>MRRSAKYEMRYYEIVWAIFDEAKTRKPKTPLVPTQSRNQRPSYSTASAAVDIFRPPGGGLIDADAEDLVDQASSGAMTAKIEL</sequence>
<evidence type="ECO:0000313" key="2">
    <source>
        <dbReference type="EMBL" id="SOR27673.1"/>
    </source>
</evidence>
<accession>A0A2N9AK38</accession>
<gene>
    <name evidence="2" type="ORF">TK0001_1071</name>
</gene>
<evidence type="ECO:0000256" key="1">
    <source>
        <dbReference type="SAM" id="MobiDB-lite"/>
    </source>
</evidence>
<organism evidence="2 3">
    <name type="scientific">Methylorubrum extorquens</name>
    <name type="common">Methylobacterium dichloromethanicum</name>
    <name type="synonym">Methylobacterium extorquens</name>
    <dbReference type="NCBI Taxonomy" id="408"/>
    <lineage>
        <taxon>Bacteria</taxon>
        <taxon>Pseudomonadati</taxon>
        <taxon>Pseudomonadota</taxon>
        <taxon>Alphaproteobacteria</taxon>
        <taxon>Hyphomicrobiales</taxon>
        <taxon>Methylobacteriaceae</taxon>
        <taxon>Methylorubrum</taxon>
    </lineage>
</organism>
<proteinExistence type="predicted"/>
<feature type="compositionally biased region" description="Polar residues" evidence="1">
    <location>
        <begin position="32"/>
        <end position="46"/>
    </location>
</feature>
<protein>
    <submittedName>
        <fullName evidence="2">Uncharacterized protein</fullName>
    </submittedName>
</protein>
<dbReference type="AlphaFoldDB" id="A0A2N9AK38"/>
<dbReference type="Proteomes" id="UP000233769">
    <property type="component" value="Chromosome tk0001"/>
</dbReference>
<evidence type="ECO:0000313" key="3">
    <source>
        <dbReference type="Proteomes" id="UP000233769"/>
    </source>
</evidence>
<dbReference type="EMBL" id="LT962688">
    <property type="protein sequence ID" value="SOR27673.1"/>
    <property type="molecule type" value="Genomic_DNA"/>
</dbReference>
<reference evidence="3" key="1">
    <citation type="submission" date="2017-10" db="EMBL/GenBank/DDBJ databases">
        <authorList>
            <person name="Regsiter A."/>
            <person name="William W."/>
        </authorList>
    </citation>
    <scope>NUCLEOTIDE SEQUENCE [LARGE SCALE GENOMIC DNA]</scope>
</reference>
<name>A0A2N9AK38_METEX</name>
<feature type="region of interest" description="Disordered" evidence="1">
    <location>
        <begin position="27"/>
        <end position="46"/>
    </location>
</feature>